<dbReference type="AlphaFoldDB" id="A0A1M5D6L8"/>
<gene>
    <name evidence="1" type="ORF">SAMN02745218_02736</name>
</gene>
<evidence type="ECO:0000313" key="1">
    <source>
        <dbReference type="EMBL" id="SHF62638.1"/>
    </source>
</evidence>
<dbReference type="OrthoDB" id="5616024at2"/>
<name>A0A1M5D6L8_9FIRM</name>
<dbReference type="RefSeq" id="WP_073167235.1">
    <property type="nucleotide sequence ID" value="NZ_FQUW01000045.1"/>
</dbReference>
<dbReference type="Proteomes" id="UP000184196">
    <property type="component" value="Unassembled WGS sequence"/>
</dbReference>
<dbReference type="EMBL" id="FQUW01000045">
    <property type="protein sequence ID" value="SHF62638.1"/>
    <property type="molecule type" value="Genomic_DNA"/>
</dbReference>
<dbReference type="Pfam" id="PF10719">
    <property type="entry name" value="ComFB"/>
    <property type="match status" value="1"/>
</dbReference>
<organism evidence="1 2">
    <name type="scientific">Desulfofundulus australicus DSM 11792</name>
    <dbReference type="NCBI Taxonomy" id="1121425"/>
    <lineage>
        <taxon>Bacteria</taxon>
        <taxon>Bacillati</taxon>
        <taxon>Bacillota</taxon>
        <taxon>Clostridia</taxon>
        <taxon>Eubacteriales</taxon>
        <taxon>Peptococcaceae</taxon>
        <taxon>Desulfofundulus</taxon>
    </lineage>
</organism>
<protein>
    <submittedName>
        <fullName evidence="1">Competence protein ComFB</fullName>
    </submittedName>
</protein>
<evidence type="ECO:0000313" key="2">
    <source>
        <dbReference type="Proteomes" id="UP000184196"/>
    </source>
</evidence>
<proteinExistence type="predicted"/>
<sequence>MIHNYTEEAVKRLLPEILKEYTKNNPQTCTCIYCQEDIMALALNQLPPHYVVSDEGTILTRVSFEQIGGKAQIIAAITSAIKQVAANPRHDKSRP</sequence>
<dbReference type="InterPro" id="IPR019657">
    <property type="entry name" value="ComFB"/>
</dbReference>
<reference evidence="2" key="1">
    <citation type="submission" date="2016-11" db="EMBL/GenBank/DDBJ databases">
        <authorList>
            <person name="Varghese N."/>
            <person name="Submissions S."/>
        </authorList>
    </citation>
    <scope>NUCLEOTIDE SEQUENCE [LARGE SCALE GENOMIC DNA]</scope>
    <source>
        <strain evidence="2">DSM 11792</strain>
    </source>
</reference>
<accession>A0A1M5D6L8</accession>
<keyword evidence="2" id="KW-1185">Reference proteome</keyword>